<reference evidence="1 2" key="1">
    <citation type="journal article" date="2016" name="Sci. Rep.">
        <title>Metabolic traits of an uncultured archaeal lineage -MSBL1- from brine pools of the Red Sea.</title>
        <authorList>
            <person name="Mwirichia R."/>
            <person name="Alam I."/>
            <person name="Rashid M."/>
            <person name="Vinu M."/>
            <person name="Ba-Alawi W."/>
            <person name="Anthony Kamau A."/>
            <person name="Kamanda Ngugi D."/>
            <person name="Goker M."/>
            <person name="Klenk H.P."/>
            <person name="Bajic V."/>
            <person name="Stingl U."/>
        </authorList>
    </citation>
    <scope>NUCLEOTIDE SEQUENCE [LARGE SCALE GENOMIC DNA]</scope>
    <source>
        <strain evidence="1">SCGC-AAA259I07</strain>
    </source>
</reference>
<sequence length="81" mass="9099">MGPQQYNKQPTGDKSFNLPIPLKLTFETKEKKVLNAISKIKVKPFSSNDNLRSHYLPPVRLLENLFVGGTTGSTCFGYPWA</sequence>
<proteinExistence type="predicted"/>
<accession>A0A133UMD3</accession>
<protein>
    <submittedName>
        <fullName evidence="1">Uncharacterized protein</fullName>
    </submittedName>
</protein>
<comment type="caution">
    <text evidence="1">The sequence shown here is derived from an EMBL/GenBank/DDBJ whole genome shotgun (WGS) entry which is preliminary data.</text>
</comment>
<keyword evidence="2" id="KW-1185">Reference proteome</keyword>
<dbReference type="EMBL" id="LHXQ01000005">
    <property type="protein sequence ID" value="KXA95405.1"/>
    <property type="molecule type" value="Genomic_DNA"/>
</dbReference>
<organism evidence="1 2">
    <name type="scientific">candidate division MSBL1 archaeon SCGC-AAA259I07</name>
    <dbReference type="NCBI Taxonomy" id="1698266"/>
    <lineage>
        <taxon>Archaea</taxon>
        <taxon>Methanobacteriati</taxon>
        <taxon>Methanobacteriota</taxon>
        <taxon>candidate division MSBL1</taxon>
    </lineage>
</organism>
<gene>
    <name evidence="1" type="ORF">AKJ36_00720</name>
</gene>
<evidence type="ECO:0000313" key="1">
    <source>
        <dbReference type="EMBL" id="KXA95405.1"/>
    </source>
</evidence>
<dbReference type="Proteomes" id="UP000070155">
    <property type="component" value="Unassembled WGS sequence"/>
</dbReference>
<evidence type="ECO:0000313" key="2">
    <source>
        <dbReference type="Proteomes" id="UP000070155"/>
    </source>
</evidence>
<dbReference type="AlphaFoldDB" id="A0A133UMD3"/>
<name>A0A133UMD3_9EURY</name>